<feature type="domain" description="Calcineurin-like phosphoesterase" evidence="3">
    <location>
        <begin position="6"/>
        <end position="148"/>
    </location>
</feature>
<evidence type="ECO:0000313" key="4">
    <source>
        <dbReference type="EMBL" id="GAP61869.1"/>
    </source>
</evidence>
<reference evidence="5" key="2">
    <citation type="submission" date="2015-08" db="EMBL/GenBank/DDBJ databases">
        <title>Draft Genome Sequence of a Heterotrophic Facultative Anaerobic Bacterium Ardenticatena maritima Strain 110S.</title>
        <authorList>
            <person name="Kawaichi S."/>
            <person name="Yoshida T."/>
            <person name="Sako Y."/>
            <person name="Nakamura R."/>
        </authorList>
    </citation>
    <scope>NUCLEOTIDE SEQUENCE [LARGE SCALE GENOMIC DNA]</scope>
    <source>
        <strain evidence="5">110S</strain>
    </source>
</reference>
<dbReference type="GO" id="GO:0046872">
    <property type="term" value="F:metal ion binding"/>
    <property type="evidence" value="ECO:0007669"/>
    <property type="project" value="UniProtKB-KW"/>
</dbReference>
<dbReference type="SUPFAM" id="SSF56300">
    <property type="entry name" value="Metallo-dependent phosphatases"/>
    <property type="match status" value="1"/>
</dbReference>
<comment type="cofactor">
    <cofactor evidence="2">
        <name>a divalent metal cation</name>
        <dbReference type="ChEBI" id="CHEBI:60240"/>
    </cofactor>
</comment>
<protein>
    <recommendedName>
        <fullName evidence="2">Phosphoesterase</fullName>
        <ecNumber evidence="2">3.1.4.-</ecNumber>
    </recommendedName>
</protein>
<dbReference type="AlphaFoldDB" id="A0A0M8K763"/>
<dbReference type="InterPro" id="IPR000979">
    <property type="entry name" value="Phosphodiesterase_MJ0936/Vps29"/>
</dbReference>
<dbReference type="PANTHER" id="PTHR11124">
    <property type="entry name" value="VACUOLAR SORTING PROTEIN VPS29"/>
    <property type="match status" value="1"/>
</dbReference>
<keyword evidence="5" id="KW-1185">Reference proteome</keyword>
<dbReference type="Gene3D" id="3.60.21.10">
    <property type="match status" value="1"/>
</dbReference>
<accession>A0A0M8K763</accession>
<comment type="caution">
    <text evidence="4">The sequence shown here is derived from an EMBL/GenBank/DDBJ whole genome shotgun (WGS) entry which is preliminary data.</text>
</comment>
<name>A0A0M8K763_9CHLR</name>
<dbReference type="EC" id="3.1.4.-" evidence="2"/>
<gene>
    <name evidence="4" type="ORF">ARMA_0292</name>
</gene>
<comment type="similarity">
    <text evidence="1 2">Belongs to the metallophosphoesterase superfamily. YfcE family.</text>
</comment>
<organism evidence="4 5">
    <name type="scientific">Ardenticatena maritima</name>
    <dbReference type="NCBI Taxonomy" id="872965"/>
    <lineage>
        <taxon>Bacteria</taxon>
        <taxon>Bacillati</taxon>
        <taxon>Chloroflexota</taxon>
        <taxon>Ardenticatenia</taxon>
        <taxon>Ardenticatenales</taxon>
        <taxon>Ardenticatenaceae</taxon>
        <taxon>Ardenticatena</taxon>
    </lineage>
</organism>
<evidence type="ECO:0000259" key="3">
    <source>
        <dbReference type="Pfam" id="PF12850"/>
    </source>
</evidence>
<dbReference type="Proteomes" id="UP000037784">
    <property type="component" value="Unassembled WGS sequence"/>
</dbReference>
<dbReference type="NCBIfam" id="TIGR00040">
    <property type="entry name" value="yfcE"/>
    <property type="match status" value="1"/>
</dbReference>
<proteinExistence type="inferred from homology"/>
<evidence type="ECO:0000256" key="2">
    <source>
        <dbReference type="RuleBase" id="RU362039"/>
    </source>
</evidence>
<dbReference type="RefSeq" id="WP_200907163.1">
    <property type="nucleotide sequence ID" value="NZ_BBZA01000016.1"/>
</dbReference>
<dbReference type="InterPro" id="IPR029052">
    <property type="entry name" value="Metallo-depent_PP-like"/>
</dbReference>
<dbReference type="EMBL" id="BBZA01000016">
    <property type="protein sequence ID" value="GAP61869.1"/>
    <property type="molecule type" value="Genomic_DNA"/>
</dbReference>
<dbReference type="GO" id="GO:0016787">
    <property type="term" value="F:hydrolase activity"/>
    <property type="evidence" value="ECO:0007669"/>
    <property type="project" value="UniProtKB-UniRule"/>
</dbReference>
<evidence type="ECO:0000256" key="1">
    <source>
        <dbReference type="ARBA" id="ARBA00008950"/>
    </source>
</evidence>
<dbReference type="STRING" id="872965.SE16_04870"/>
<dbReference type="Pfam" id="PF12850">
    <property type="entry name" value="Metallophos_2"/>
    <property type="match status" value="1"/>
</dbReference>
<evidence type="ECO:0000313" key="5">
    <source>
        <dbReference type="Proteomes" id="UP000037784"/>
    </source>
</evidence>
<reference evidence="4 5" key="1">
    <citation type="journal article" date="2015" name="Genome Announc.">
        <title>Draft Genome Sequence of a Heterotrophic Facultative Anaerobic Thermophilic Bacterium, Ardenticatena maritima Strain 110ST.</title>
        <authorList>
            <person name="Kawaichi S."/>
            <person name="Yoshida T."/>
            <person name="Sako Y."/>
            <person name="Nakamura R."/>
        </authorList>
    </citation>
    <scope>NUCLEOTIDE SEQUENCE [LARGE SCALE GENOMIC DNA]</scope>
    <source>
        <strain evidence="4 5">110S</strain>
    </source>
</reference>
<keyword evidence="2" id="KW-0479">Metal-binding</keyword>
<dbReference type="InterPro" id="IPR024654">
    <property type="entry name" value="Calcineurin-like_PHP_lpxH"/>
</dbReference>
<sequence>MPTSIQIGVISDTHGRLHPSIPYLFRDVAYILHAGDIGNANIIHALEQIAPVYAVTGNVDWGTRLEEEFPRTLSLSIGGVDIYMTHIGGQPRTWFYGLPLPHPRVVIFGHTHEPLLEEHQGILFLNPGTAGQPRYGGGLSVARLTIEKGQPSAEIIVLDEGGMVDAL</sequence>
<dbReference type="InParanoid" id="A0A0M8K763"/>